<keyword evidence="2" id="KW-0716">Sensory transduction</keyword>
<feature type="compositionally biased region" description="Basic residues" evidence="8">
    <location>
        <begin position="152"/>
        <end position="161"/>
    </location>
</feature>
<reference evidence="10 11" key="1">
    <citation type="journal article" date="2020" name="Mol. Biol. Evol.">
        <title>Interspecific Gene Flow and the Evolution of Specialization in Black and White Rhinoceros.</title>
        <authorList>
            <person name="Moodley Y."/>
            <person name="Westbury M.V."/>
            <person name="Russo I.M."/>
            <person name="Gopalakrishnan S."/>
            <person name="Rakotoarivelo A."/>
            <person name="Olsen R.A."/>
            <person name="Prost S."/>
            <person name="Tunstall T."/>
            <person name="Ryder O.A."/>
            <person name="Dalen L."/>
            <person name="Bruford M.W."/>
        </authorList>
    </citation>
    <scope>NUCLEOTIDE SEQUENCE [LARGE SCALE GENOMIC DNA]</scope>
    <source>
        <strain evidence="10">SBR-YM</strain>
        <tissue evidence="10">Skin</tissue>
    </source>
</reference>
<dbReference type="GO" id="GO:0007186">
    <property type="term" value="P:G protein-coupled receptor signaling pathway"/>
    <property type="evidence" value="ECO:0007669"/>
    <property type="project" value="InterPro"/>
</dbReference>
<organism evidence="10 11">
    <name type="scientific">Diceros bicornis minor</name>
    <name type="common">South-central black rhinoceros</name>
    <dbReference type="NCBI Taxonomy" id="77932"/>
    <lineage>
        <taxon>Eukaryota</taxon>
        <taxon>Metazoa</taxon>
        <taxon>Chordata</taxon>
        <taxon>Craniata</taxon>
        <taxon>Vertebrata</taxon>
        <taxon>Euteleostomi</taxon>
        <taxon>Mammalia</taxon>
        <taxon>Eutheria</taxon>
        <taxon>Laurasiatheria</taxon>
        <taxon>Perissodactyla</taxon>
        <taxon>Rhinocerotidae</taxon>
        <taxon>Diceros</taxon>
    </lineage>
</organism>
<accession>A0A7J7ES51</accession>
<dbReference type="GO" id="GO:0005886">
    <property type="term" value="C:plasma membrane"/>
    <property type="evidence" value="ECO:0007669"/>
    <property type="project" value="TreeGrafter"/>
</dbReference>
<evidence type="ECO:0000256" key="1">
    <source>
        <dbReference type="ARBA" id="ARBA00004141"/>
    </source>
</evidence>
<keyword evidence="6 9" id="KW-0472">Membrane</keyword>
<dbReference type="InterPro" id="IPR000725">
    <property type="entry name" value="Olfact_rcpt"/>
</dbReference>
<evidence type="ECO:0000256" key="6">
    <source>
        <dbReference type="ARBA" id="ARBA00023136"/>
    </source>
</evidence>
<dbReference type="InterPro" id="IPR050402">
    <property type="entry name" value="OR51/52/56-like"/>
</dbReference>
<feature type="transmembrane region" description="Helical" evidence="9">
    <location>
        <begin position="21"/>
        <end position="44"/>
    </location>
</feature>
<evidence type="ECO:0000256" key="2">
    <source>
        <dbReference type="ARBA" id="ARBA00022606"/>
    </source>
</evidence>
<keyword evidence="11" id="KW-1185">Reference proteome</keyword>
<gene>
    <name evidence="10" type="ORF">HPG69_005643</name>
</gene>
<feature type="region of interest" description="Disordered" evidence="8">
    <location>
        <begin position="147"/>
        <end position="168"/>
    </location>
</feature>
<protein>
    <recommendedName>
        <fullName evidence="12">G-protein coupled receptors family 1 profile domain-containing protein</fullName>
    </recommendedName>
</protein>
<evidence type="ECO:0000256" key="4">
    <source>
        <dbReference type="ARBA" id="ARBA00022725"/>
    </source>
</evidence>
<name>A0A7J7ES51_DICBM</name>
<comment type="subcellular location">
    <subcellularLocation>
        <location evidence="1">Membrane</location>
        <topology evidence="1">Multi-pass membrane protein</topology>
    </subcellularLocation>
</comment>
<keyword evidence="4" id="KW-0552">Olfaction</keyword>
<dbReference type="Proteomes" id="UP000551758">
    <property type="component" value="Unassembled WGS sequence"/>
</dbReference>
<evidence type="ECO:0000313" key="10">
    <source>
        <dbReference type="EMBL" id="KAF5918609.1"/>
    </source>
</evidence>
<comment type="caution">
    <text evidence="10">The sequence shown here is derived from an EMBL/GenBank/DDBJ whole genome shotgun (WGS) entry which is preliminary data.</text>
</comment>
<dbReference type="EMBL" id="JACDTQ010002427">
    <property type="protein sequence ID" value="KAF5918609.1"/>
    <property type="molecule type" value="Genomic_DNA"/>
</dbReference>
<evidence type="ECO:0000256" key="3">
    <source>
        <dbReference type="ARBA" id="ARBA00022692"/>
    </source>
</evidence>
<sequence>MAVAKLACADIRVNVWYGLSVLLSTVVLDAFLILVSYTLILNAVFRLPSRGAWQKALGTCGSHFGVISMFYLPGIFTIITQRLLAGILTPLERQRWFGIQVKMRQGQWLSRGTNRGSVGIQRKPSTVDHYRPIVSGQRVRGAAFFPPSLKPGLKKGRRGPAKAHSEKV</sequence>
<evidence type="ECO:0000313" key="11">
    <source>
        <dbReference type="Proteomes" id="UP000551758"/>
    </source>
</evidence>
<keyword evidence="3 9" id="KW-0812">Transmembrane</keyword>
<evidence type="ECO:0008006" key="12">
    <source>
        <dbReference type="Google" id="ProtNLM"/>
    </source>
</evidence>
<evidence type="ECO:0000256" key="5">
    <source>
        <dbReference type="ARBA" id="ARBA00022989"/>
    </source>
</evidence>
<dbReference type="SUPFAM" id="SSF81321">
    <property type="entry name" value="Family A G protein-coupled receptor-like"/>
    <property type="match status" value="1"/>
</dbReference>
<evidence type="ECO:0000256" key="7">
    <source>
        <dbReference type="ARBA" id="ARBA00023224"/>
    </source>
</evidence>
<dbReference type="PANTHER" id="PTHR26450">
    <property type="entry name" value="OLFACTORY RECEPTOR 56B1-RELATED"/>
    <property type="match status" value="1"/>
</dbReference>
<dbReference type="Pfam" id="PF13853">
    <property type="entry name" value="7tm_4"/>
    <property type="match status" value="1"/>
</dbReference>
<keyword evidence="5 9" id="KW-1133">Transmembrane helix</keyword>
<evidence type="ECO:0000256" key="8">
    <source>
        <dbReference type="SAM" id="MobiDB-lite"/>
    </source>
</evidence>
<dbReference type="AlphaFoldDB" id="A0A7J7ES51"/>
<evidence type="ECO:0000256" key="9">
    <source>
        <dbReference type="SAM" id="Phobius"/>
    </source>
</evidence>
<proteinExistence type="predicted"/>
<dbReference type="PANTHER" id="PTHR26450:SF97">
    <property type="entry name" value="OLFACTORY RECEPTOR"/>
    <property type="match status" value="1"/>
</dbReference>
<dbReference type="GO" id="GO:0004984">
    <property type="term" value="F:olfactory receptor activity"/>
    <property type="evidence" value="ECO:0007669"/>
    <property type="project" value="InterPro"/>
</dbReference>
<keyword evidence="7" id="KW-0807">Transducer</keyword>
<feature type="transmembrane region" description="Helical" evidence="9">
    <location>
        <begin position="64"/>
        <end position="85"/>
    </location>
</feature>